<protein>
    <submittedName>
        <fullName evidence="2">Uncharacterized protein</fullName>
    </submittedName>
</protein>
<accession>A0A3G2L9H8</accession>
<dbReference type="KEGG" id="emar:D1013_16735"/>
<dbReference type="OrthoDB" id="1179779at2"/>
<keyword evidence="1" id="KW-1133">Transmembrane helix</keyword>
<reference evidence="2 3" key="1">
    <citation type="submission" date="2018-08" db="EMBL/GenBank/DDBJ databases">
        <title>The reduced genetic potential of extracellular carbohydrate catabolism in Euzebyella marina RN62, a Flavobacteriia bacterium isolated from the hadal water.</title>
        <authorList>
            <person name="Xue C."/>
        </authorList>
    </citation>
    <scope>NUCLEOTIDE SEQUENCE [LARGE SCALE GENOMIC DNA]</scope>
    <source>
        <strain evidence="2 3">RN62</strain>
    </source>
</reference>
<organism evidence="2 3">
    <name type="scientific">Euzebyella marina</name>
    <dbReference type="NCBI Taxonomy" id="1761453"/>
    <lineage>
        <taxon>Bacteria</taxon>
        <taxon>Pseudomonadati</taxon>
        <taxon>Bacteroidota</taxon>
        <taxon>Flavobacteriia</taxon>
        <taxon>Flavobacteriales</taxon>
        <taxon>Flavobacteriaceae</taxon>
        <taxon>Euzebyella</taxon>
    </lineage>
</organism>
<dbReference type="Proteomes" id="UP000276309">
    <property type="component" value="Chromosome"/>
</dbReference>
<dbReference type="RefSeq" id="WP_121849918.1">
    <property type="nucleotide sequence ID" value="NZ_CP032050.1"/>
</dbReference>
<proteinExistence type="predicted"/>
<evidence type="ECO:0000256" key="1">
    <source>
        <dbReference type="SAM" id="Phobius"/>
    </source>
</evidence>
<name>A0A3G2L9H8_9FLAO</name>
<evidence type="ECO:0000313" key="2">
    <source>
        <dbReference type="EMBL" id="AYN68907.1"/>
    </source>
</evidence>
<keyword evidence="3" id="KW-1185">Reference proteome</keyword>
<gene>
    <name evidence="2" type="ORF">D1013_16735</name>
</gene>
<dbReference type="EMBL" id="CP032050">
    <property type="protein sequence ID" value="AYN68907.1"/>
    <property type="molecule type" value="Genomic_DNA"/>
</dbReference>
<dbReference type="AlphaFoldDB" id="A0A3G2L9H8"/>
<keyword evidence="1" id="KW-0472">Membrane</keyword>
<feature type="transmembrane region" description="Helical" evidence="1">
    <location>
        <begin position="42"/>
        <end position="63"/>
    </location>
</feature>
<keyword evidence="1" id="KW-0812">Transmembrane</keyword>
<sequence length="68" mass="7655">MEILKDEKAMKQGHEKTEFIKEEGDTHDQYILQKNTKTKTGIYIIAAFLILLIVGIIVSAVFFGSPEA</sequence>
<evidence type="ECO:0000313" key="3">
    <source>
        <dbReference type="Proteomes" id="UP000276309"/>
    </source>
</evidence>